<gene>
    <name evidence="1" type="ORF">SO802_026245</name>
</gene>
<reference evidence="1 2" key="1">
    <citation type="submission" date="2024-01" db="EMBL/GenBank/DDBJ databases">
        <title>A telomere-to-telomere, gap-free genome of sweet tea (Lithocarpus litseifolius).</title>
        <authorList>
            <person name="Zhou J."/>
        </authorList>
    </citation>
    <scope>NUCLEOTIDE SEQUENCE [LARGE SCALE GENOMIC DNA]</scope>
    <source>
        <strain evidence="1">Zhou-2022a</strain>
        <tissue evidence="1">Leaf</tissue>
    </source>
</reference>
<evidence type="ECO:0000313" key="1">
    <source>
        <dbReference type="EMBL" id="KAK9991260.1"/>
    </source>
</evidence>
<protein>
    <submittedName>
        <fullName evidence="1">Uncharacterized protein</fullName>
    </submittedName>
</protein>
<evidence type="ECO:0000313" key="2">
    <source>
        <dbReference type="Proteomes" id="UP001459277"/>
    </source>
</evidence>
<dbReference type="AlphaFoldDB" id="A0AAW2C4D9"/>
<organism evidence="1 2">
    <name type="scientific">Lithocarpus litseifolius</name>
    <dbReference type="NCBI Taxonomy" id="425828"/>
    <lineage>
        <taxon>Eukaryota</taxon>
        <taxon>Viridiplantae</taxon>
        <taxon>Streptophyta</taxon>
        <taxon>Embryophyta</taxon>
        <taxon>Tracheophyta</taxon>
        <taxon>Spermatophyta</taxon>
        <taxon>Magnoliopsida</taxon>
        <taxon>eudicotyledons</taxon>
        <taxon>Gunneridae</taxon>
        <taxon>Pentapetalae</taxon>
        <taxon>rosids</taxon>
        <taxon>fabids</taxon>
        <taxon>Fagales</taxon>
        <taxon>Fagaceae</taxon>
        <taxon>Lithocarpus</taxon>
    </lineage>
</organism>
<proteinExistence type="predicted"/>
<comment type="caution">
    <text evidence="1">The sequence shown here is derived from an EMBL/GenBank/DDBJ whole genome shotgun (WGS) entry which is preliminary data.</text>
</comment>
<dbReference type="EMBL" id="JAZDWU010000009">
    <property type="protein sequence ID" value="KAK9991260.1"/>
    <property type="molecule type" value="Genomic_DNA"/>
</dbReference>
<keyword evidence="2" id="KW-1185">Reference proteome</keyword>
<sequence length="73" mass="8774">MEVSFMEPSSKVNQIVLRQWDMLKESGKKSSCYVMIKAWNEVVQKNDLGRKLNQIGIYCKGVNSYWRLYWFYQ</sequence>
<name>A0AAW2C4D9_9ROSI</name>
<accession>A0AAW2C4D9</accession>
<dbReference type="Proteomes" id="UP001459277">
    <property type="component" value="Unassembled WGS sequence"/>
</dbReference>